<accession>A0A1X7SVJ0</accession>
<dbReference type="EnsemblMetazoa" id="Aqu2.1.06169_001">
    <property type="protein sequence ID" value="Aqu2.1.06169_001"/>
    <property type="gene ID" value="Aqu2.1.06169"/>
</dbReference>
<sequence length="283" mass="30525">MAKGESRSKVIIIIHSVVNRSIVQTDFNPTKAEVITVPPVSIVASIYTLATLTCEGTGNQLNWLVRGGLLSPAIAQQRGITYTDPGIGPGNLSSVLTISAVPNNDGISIGCQIISYQPFQQVFSGATLTIRGVASVENLIMKFNSTSLLITWSPPVYFSNDVPLGSPVSYQVLVTDDEDGAIILDTIIISNTNIAVPNLTDCDSFNISVTALIAQYTSITNTISNNGSNGYAVDIKITNDNFLTPNVTIKVVKQLYLNLIMFHCLSSVKLSSFTIQHFPNYYQ</sequence>
<protein>
    <recommendedName>
        <fullName evidence="2">Fibronectin type-III domain-containing protein</fullName>
    </recommendedName>
</protein>
<evidence type="ECO:0000313" key="1">
    <source>
        <dbReference type="EnsemblMetazoa" id="Aqu2.1.06169_001"/>
    </source>
</evidence>
<evidence type="ECO:0008006" key="2">
    <source>
        <dbReference type="Google" id="ProtNLM"/>
    </source>
</evidence>
<name>A0A1X7SVJ0_AMPQE</name>
<organism evidence="1">
    <name type="scientific">Amphimedon queenslandica</name>
    <name type="common">Sponge</name>
    <dbReference type="NCBI Taxonomy" id="400682"/>
    <lineage>
        <taxon>Eukaryota</taxon>
        <taxon>Metazoa</taxon>
        <taxon>Porifera</taxon>
        <taxon>Demospongiae</taxon>
        <taxon>Heteroscleromorpha</taxon>
        <taxon>Haplosclerida</taxon>
        <taxon>Niphatidae</taxon>
        <taxon>Amphimedon</taxon>
    </lineage>
</organism>
<dbReference type="SUPFAM" id="SSF49265">
    <property type="entry name" value="Fibronectin type III"/>
    <property type="match status" value="1"/>
</dbReference>
<dbReference type="InParanoid" id="A0A1X7SVJ0"/>
<dbReference type="AlphaFoldDB" id="A0A1X7SVJ0"/>
<proteinExistence type="predicted"/>
<dbReference type="InterPro" id="IPR036116">
    <property type="entry name" value="FN3_sf"/>
</dbReference>
<reference evidence="1" key="1">
    <citation type="submission" date="2017-05" db="UniProtKB">
        <authorList>
            <consortium name="EnsemblMetazoa"/>
        </authorList>
    </citation>
    <scope>IDENTIFICATION</scope>
</reference>